<evidence type="ECO:0000313" key="1">
    <source>
        <dbReference type="EMBL" id="KAF6823175.1"/>
    </source>
</evidence>
<gene>
    <name evidence="1" type="ORF">CPLU01_11545</name>
</gene>
<organism evidence="1 2">
    <name type="scientific">Colletotrichum plurivorum</name>
    <dbReference type="NCBI Taxonomy" id="2175906"/>
    <lineage>
        <taxon>Eukaryota</taxon>
        <taxon>Fungi</taxon>
        <taxon>Dikarya</taxon>
        <taxon>Ascomycota</taxon>
        <taxon>Pezizomycotina</taxon>
        <taxon>Sordariomycetes</taxon>
        <taxon>Hypocreomycetidae</taxon>
        <taxon>Glomerellales</taxon>
        <taxon>Glomerellaceae</taxon>
        <taxon>Colletotrichum</taxon>
        <taxon>Colletotrichum orchidearum species complex</taxon>
    </lineage>
</organism>
<dbReference type="EMBL" id="WIGO01000218">
    <property type="protein sequence ID" value="KAF6823175.1"/>
    <property type="molecule type" value="Genomic_DNA"/>
</dbReference>
<dbReference type="AlphaFoldDB" id="A0A8H6N8C7"/>
<keyword evidence="2" id="KW-1185">Reference proteome</keyword>
<comment type="caution">
    <text evidence="1">The sequence shown here is derived from an EMBL/GenBank/DDBJ whole genome shotgun (WGS) entry which is preliminary data.</text>
</comment>
<dbReference type="Proteomes" id="UP000654918">
    <property type="component" value="Unassembled WGS sequence"/>
</dbReference>
<accession>A0A8H6N8C7</accession>
<protein>
    <submittedName>
        <fullName evidence="1">Uncharacterized protein</fullName>
    </submittedName>
</protein>
<reference evidence="1" key="1">
    <citation type="journal article" date="2020" name="Phytopathology">
        <title>Genome Sequence Resources of Colletotrichum truncatum, C. plurivorum, C. musicola, and C. sojae: Four Species Pathogenic to Soybean (Glycine max).</title>
        <authorList>
            <person name="Rogerio F."/>
            <person name="Boufleur T.R."/>
            <person name="Ciampi-Guillardi M."/>
            <person name="Sukno S.A."/>
            <person name="Thon M.R."/>
            <person name="Massola Junior N.S."/>
            <person name="Baroncelli R."/>
        </authorList>
    </citation>
    <scope>NUCLEOTIDE SEQUENCE</scope>
    <source>
        <strain evidence="1">LFN00145</strain>
    </source>
</reference>
<proteinExistence type="predicted"/>
<sequence length="157" mass="17239">MRPNSITQINLKPWMLRSVDIHLSASLRRASPGDIIRVSEDAKKAGSPRRGGFLNTAYELSATNNITQPLRGDLSINASTRDTLIRRDIIFGPLRRPWVYSNFSVATFISYSKVSLAAITAEQQTADLSKSMACDQNLASSFAEGDTLSQILDMCGD</sequence>
<evidence type="ECO:0000313" key="2">
    <source>
        <dbReference type="Proteomes" id="UP000654918"/>
    </source>
</evidence>
<name>A0A8H6N8C7_9PEZI</name>